<protein>
    <recommendedName>
        <fullName evidence="10">G-protein coupled receptors family 1 profile domain-containing protein</fullName>
    </recommendedName>
</protein>
<evidence type="ECO:0000313" key="11">
    <source>
        <dbReference type="EMBL" id="KAL0830201.1"/>
    </source>
</evidence>
<dbReference type="PANTHER" id="PTHR24243">
    <property type="entry name" value="G-PROTEIN COUPLED RECEPTOR"/>
    <property type="match status" value="1"/>
</dbReference>
<keyword evidence="4 9" id="KW-1133">Transmembrane helix</keyword>
<feature type="domain" description="G-protein coupled receptors family 1 profile" evidence="10">
    <location>
        <begin position="66"/>
        <end position="101"/>
    </location>
</feature>
<evidence type="ECO:0000256" key="3">
    <source>
        <dbReference type="ARBA" id="ARBA00022692"/>
    </source>
</evidence>
<dbReference type="PRINTS" id="PR00237">
    <property type="entry name" value="GPCRRHODOPSN"/>
</dbReference>
<evidence type="ECO:0000256" key="4">
    <source>
        <dbReference type="ARBA" id="ARBA00022989"/>
    </source>
</evidence>
<dbReference type="InterPro" id="IPR000276">
    <property type="entry name" value="GPCR_Rhodpsn"/>
</dbReference>
<comment type="caution">
    <text evidence="11">The sequence shown here is derived from an EMBL/GenBank/DDBJ whole genome shotgun (WGS) entry which is preliminary data.</text>
</comment>
<evidence type="ECO:0000256" key="1">
    <source>
        <dbReference type="ARBA" id="ARBA00004141"/>
    </source>
</evidence>
<evidence type="ECO:0000313" key="12">
    <source>
        <dbReference type="Proteomes" id="UP001549921"/>
    </source>
</evidence>
<dbReference type="EMBL" id="JBEDNZ010000014">
    <property type="protein sequence ID" value="KAL0830201.1"/>
    <property type="molecule type" value="Genomic_DNA"/>
</dbReference>
<evidence type="ECO:0000256" key="8">
    <source>
        <dbReference type="ARBA" id="ARBA00023224"/>
    </source>
</evidence>
<feature type="transmembrane region" description="Helical" evidence="9">
    <location>
        <begin position="49"/>
        <end position="75"/>
    </location>
</feature>
<keyword evidence="6 9" id="KW-0472">Membrane</keyword>
<comment type="subcellular location">
    <subcellularLocation>
        <location evidence="1">Membrane</location>
        <topology evidence="1">Multi-pass membrane protein</topology>
    </subcellularLocation>
</comment>
<keyword evidence="8" id="KW-0807">Transducer</keyword>
<dbReference type="PROSITE" id="PS50262">
    <property type="entry name" value="G_PROTEIN_RECEP_F1_2"/>
    <property type="match status" value="1"/>
</dbReference>
<dbReference type="InterPro" id="IPR017452">
    <property type="entry name" value="GPCR_Rhodpsn_7TM"/>
</dbReference>
<dbReference type="PANTHER" id="PTHR24243:SF107">
    <property type="entry name" value="NEUROPEPTIDES CAPA RECEPTOR"/>
    <property type="match status" value="1"/>
</dbReference>
<dbReference type="GO" id="GO:0016020">
    <property type="term" value="C:membrane"/>
    <property type="evidence" value="ECO:0007669"/>
    <property type="project" value="UniProtKB-SubCell"/>
</dbReference>
<accession>A0ABD0SXX6</accession>
<evidence type="ECO:0000256" key="7">
    <source>
        <dbReference type="ARBA" id="ARBA00023170"/>
    </source>
</evidence>
<comment type="similarity">
    <text evidence="2">Belongs to the G-protein coupled receptor 1 family.</text>
</comment>
<dbReference type="Proteomes" id="UP001549921">
    <property type="component" value="Unassembled WGS sequence"/>
</dbReference>
<organism evidence="11 12">
    <name type="scientific">Loxostege sticticalis</name>
    <name type="common">Beet webworm moth</name>
    <dbReference type="NCBI Taxonomy" id="481309"/>
    <lineage>
        <taxon>Eukaryota</taxon>
        <taxon>Metazoa</taxon>
        <taxon>Ecdysozoa</taxon>
        <taxon>Arthropoda</taxon>
        <taxon>Hexapoda</taxon>
        <taxon>Insecta</taxon>
        <taxon>Pterygota</taxon>
        <taxon>Neoptera</taxon>
        <taxon>Endopterygota</taxon>
        <taxon>Lepidoptera</taxon>
        <taxon>Glossata</taxon>
        <taxon>Ditrysia</taxon>
        <taxon>Pyraloidea</taxon>
        <taxon>Crambidae</taxon>
        <taxon>Pyraustinae</taxon>
        <taxon>Loxostege</taxon>
    </lineage>
</organism>
<evidence type="ECO:0000256" key="5">
    <source>
        <dbReference type="ARBA" id="ARBA00023040"/>
    </source>
</evidence>
<sequence length="175" mass="19876">MEVEESFLRPNETQEQFYKRCTNLSIFDCSEEEMLRLVMGPQRLPLREIVPLTAVLLVIFATGVAGNAAVCAVIVRHPAMHTATNYYLFSLALSDLLLLLFGVISYGLSCLFCHENSNIRHIVDIPGLGTTVQMVALYHILWYIGILKIYEIPAKLLQLNYKISRIQMNKTRLSL</sequence>
<reference evidence="11 12" key="1">
    <citation type="submission" date="2024-06" db="EMBL/GenBank/DDBJ databases">
        <title>A chromosome-level genome assembly of beet webworm, Loxostege sticticalis.</title>
        <authorList>
            <person name="Zhang Y."/>
        </authorList>
    </citation>
    <scope>NUCLEOTIDE SEQUENCE [LARGE SCALE GENOMIC DNA]</scope>
    <source>
        <strain evidence="11">AQ028</strain>
        <tissue evidence="11">Male pupae</tissue>
    </source>
</reference>
<proteinExistence type="inferred from homology"/>
<dbReference type="SUPFAM" id="SSF81321">
    <property type="entry name" value="Family A G protein-coupled receptor-like"/>
    <property type="match status" value="1"/>
</dbReference>
<dbReference type="Pfam" id="PF00001">
    <property type="entry name" value="7tm_1"/>
    <property type="match status" value="1"/>
</dbReference>
<evidence type="ECO:0000256" key="2">
    <source>
        <dbReference type="ARBA" id="ARBA00010663"/>
    </source>
</evidence>
<evidence type="ECO:0000259" key="10">
    <source>
        <dbReference type="PROSITE" id="PS50262"/>
    </source>
</evidence>
<feature type="transmembrane region" description="Helical" evidence="9">
    <location>
        <begin position="128"/>
        <end position="150"/>
    </location>
</feature>
<dbReference type="Gene3D" id="1.20.1070.10">
    <property type="entry name" value="Rhodopsin 7-helix transmembrane proteins"/>
    <property type="match status" value="1"/>
</dbReference>
<gene>
    <name evidence="11" type="ORF">ABMA28_003656</name>
</gene>
<keyword evidence="7" id="KW-0675">Receptor</keyword>
<dbReference type="AlphaFoldDB" id="A0ABD0SXX6"/>
<keyword evidence="3 9" id="KW-0812">Transmembrane</keyword>
<feature type="transmembrane region" description="Helical" evidence="9">
    <location>
        <begin position="87"/>
        <end position="108"/>
    </location>
</feature>
<dbReference type="GO" id="GO:0004930">
    <property type="term" value="F:G protein-coupled receptor activity"/>
    <property type="evidence" value="ECO:0007669"/>
    <property type="project" value="UniProtKB-KW"/>
</dbReference>
<keyword evidence="5" id="KW-0297">G-protein coupled receptor</keyword>
<evidence type="ECO:0000256" key="6">
    <source>
        <dbReference type="ARBA" id="ARBA00023136"/>
    </source>
</evidence>
<name>A0ABD0SXX6_LOXSC</name>
<evidence type="ECO:0000256" key="9">
    <source>
        <dbReference type="SAM" id="Phobius"/>
    </source>
</evidence>